<dbReference type="EMBL" id="NEDP02005224">
    <property type="protein sequence ID" value="OWF42747.1"/>
    <property type="molecule type" value="Genomic_DNA"/>
</dbReference>
<accession>A0A210Q1Z1</accession>
<reference evidence="2 3" key="1">
    <citation type="journal article" date="2017" name="Nat. Ecol. Evol.">
        <title>Scallop genome provides insights into evolution of bilaterian karyotype and development.</title>
        <authorList>
            <person name="Wang S."/>
            <person name="Zhang J."/>
            <person name="Jiao W."/>
            <person name="Li J."/>
            <person name="Xun X."/>
            <person name="Sun Y."/>
            <person name="Guo X."/>
            <person name="Huan P."/>
            <person name="Dong B."/>
            <person name="Zhang L."/>
            <person name="Hu X."/>
            <person name="Sun X."/>
            <person name="Wang J."/>
            <person name="Zhao C."/>
            <person name="Wang Y."/>
            <person name="Wang D."/>
            <person name="Huang X."/>
            <person name="Wang R."/>
            <person name="Lv J."/>
            <person name="Li Y."/>
            <person name="Zhang Z."/>
            <person name="Liu B."/>
            <person name="Lu W."/>
            <person name="Hui Y."/>
            <person name="Liang J."/>
            <person name="Zhou Z."/>
            <person name="Hou R."/>
            <person name="Li X."/>
            <person name="Liu Y."/>
            <person name="Li H."/>
            <person name="Ning X."/>
            <person name="Lin Y."/>
            <person name="Zhao L."/>
            <person name="Xing Q."/>
            <person name="Dou J."/>
            <person name="Li Y."/>
            <person name="Mao J."/>
            <person name="Guo H."/>
            <person name="Dou H."/>
            <person name="Li T."/>
            <person name="Mu C."/>
            <person name="Jiang W."/>
            <person name="Fu Q."/>
            <person name="Fu X."/>
            <person name="Miao Y."/>
            <person name="Liu J."/>
            <person name="Yu Q."/>
            <person name="Li R."/>
            <person name="Liao H."/>
            <person name="Li X."/>
            <person name="Kong Y."/>
            <person name="Jiang Z."/>
            <person name="Chourrout D."/>
            <person name="Li R."/>
            <person name="Bao Z."/>
        </authorList>
    </citation>
    <scope>NUCLEOTIDE SEQUENCE [LARGE SCALE GENOMIC DNA]</scope>
    <source>
        <strain evidence="2 3">PY_sf001</strain>
    </source>
</reference>
<dbReference type="PROSITE" id="PS50143">
    <property type="entry name" value="BIR_REPEAT_2"/>
    <property type="match status" value="1"/>
</dbReference>
<gene>
    <name evidence="2" type="ORF">KP79_PYT07220</name>
</gene>
<organism evidence="2 3">
    <name type="scientific">Mizuhopecten yessoensis</name>
    <name type="common">Japanese scallop</name>
    <name type="synonym">Patinopecten yessoensis</name>
    <dbReference type="NCBI Taxonomy" id="6573"/>
    <lineage>
        <taxon>Eukaryota</taxon>
        <taxon>Metazoa</taxon>
        <taxon>Spiralia</taxon>
        <taxon>Lophotrochozoa</taxon>
        <taxon>Mollusca</taxon>
        <taxon>Bivalvia</taxon>
        <taxon>Autobranchia</taxon>
        <taxon>Pteriomorphia</taxon>
        <taxon>Pectinida</taxon>
        <taxon>Pectinoidea</taxon>
        <taxon>Pectinidae</taxon>
        <taxon>Mizuhopecten</taxon>
    </lineage>
</organism>
<evidence type="ECO:0000256" key="1">
    <source>
        <dbReference type="SAM" id="MobiDB-lite"/>
    </source>
</evidence>
<dbReference type="InterPro" id="IPR001370">
    <property type="entry name" value="BIR_rpt"/>
</dbReference>
<dbReference type="SMART" id="SM00238">
    <property type="entry name" value="BIR"/>
    <property type="match status" value="1"/>
</dbReference>
<feature type="compositionally biased region" description="Low complexity" evidence="1">
    <location>
        <begin position="367"/>
        <end position="384"/>
    </location>
</feature>
<dbReference type="AlphaFoldDB" id="A0A210Q1Z1"/>
<dbReference type="Gene3D" id="1.10.1170.10">
    <property type="entry name" value="Inhibitor Of Apoptosis Protein (2mihbC-IAP-1), Chain A"/>
    <property type="match status" value="1"/>
</dbReference>
<feature type="compositionally biased region" description="Polar residues" evidence="1">
    <location>
        <begin position="357"/>
        <end position="366"/>
    </location>
</feature>
<protein>
    <submittedName>
        <fullName evidence="2">Uncharacterized protein</fullName>
    </submittedName>
</protein>
<comment type="caution">
    <text evidence="2">The sequence shown here is derived from an EMBL/GenBank/DDBJ whole genome shotgun (WGS) entry which is preliminary data.</text>
</comment>
<feature type="region of interest" description="Disordered" evidence="1">
    <location>
        <begin position="308"/>
        <end position="389"/>
    </location>
</feature>
<dbReference type="Proteomes" id="UP000242188">
    <property type="component" value="Unassembled WGS sequence"/>
</dbReference>
<evidence type="ECO:0000313" key="2">
    <source>
        <dbReference type="EMBL" id="OWF42747.1"/>
    </source>
</evidence>
<dbReference type="SUPFAM" id="SSF57924">
    <property type="entry name" value="Inhibitor of apoptosis (IAP) repeat"/>
    <property type="match status" value="1"/>
</dbReference>
<keyword evidence="3" id="KW-1185">Reference proteome</keyword>
<dbReference type="Pfam" id="PF00653">
    <property type="entry name" value="BIR"/>
    <property type="match status" value="1"/>
</dbReference>
<proteinExistence type="predicted"/>
<name>A0A210Q1Z1_MIZYE</name>
<evidence type="ECO:0000313" key="3">
    <source>
        <dbReference type="Proteomes" id="UP000242188"/>
    </source>
</evidence>
<sequence>MARSALTCHTQSVKDQTPQTLQANNACKDSLLTECTDGIRSHYPKHKNTPGCTTEVISDAPIVHVGNSSREDTYSNLITDPCESQSMTGKSSAMSPIANKSEFGFTLSEDVKLSTEYASDDTSFLSQEQMFKNQLIGSQTTTEAVPTYTDKVKDTGKSSVQIISPKQKFVKDSTIQNTKSNCYMENEARFKSFFNLPFEKFRTDIKHLCESGFYHDDKTTKIVCIICGYEVQENQTLEELNKDHIWKSPNCSEFVNTSKRHVECCEKIHREETDGKLTNTECSGSGFTHQPKASTGSVHKGNNIYTKMPDAEHSPISKFSGTTAQRGRFQGTPRPSKISGVARKVQKRSKTGVARPRNTTASCIGDQQSKNGASQSQQNQQIANDTAESKQFPNSCKRCIEDEFHLQKICDVRKKPKYAAFEKVQNQGKHVPSSVNCVSQEVLDAILVELGQPNACLTDDSMEVILILIGRYFPQYYIPYDMNKFFIENGVQALDTSLEFAQVIFVPPKPSEAPSFTKRNKEEEIGHFLLLTNIGCRKIFQVCDSLGERSTKLRGDSSHEIIRKCLGFEKAPIVVVEEKAVSGQIGDIYCGLFVIACLVDICLGNGDRLESFVYDQQLMRGHLIKTIKCLFQNRPIEEFPAINIDGDKRQSKFTLICSNMLQ</sequence>